<feature type="binding site" evidence="7">
    <location>
        <position position="100"/>
    </location>
    <ligand>
        <name>Zn(2+)</name>
        <dbReference type="ChEBI" id="CHEBI:29105"/>
    </ligand>
</feature>
<dbReference type="EC" id="4.2.1.1" evidence="2"/>
<keyword evidence="3 7" id="KW-0479">Metal-binding</keyword>
<evidence type="ECO:0000256" key="6">
    <source>
        <dbReference type="ARBA" id="ARBA00048348"/>
    </source>
</evidence>
<evidence type="ECO:0000256" key="2">
    <source>
        <dbReference type="ARBA" id="ARBA00012925"/>
    </source>
</evidence>
<comment type="catalytic activity">
    <reaction evidence="6">
        <text>hydrogencarbonate + H(+) = CO2 + H2O</text>
        <dbReference type="Rhea" id="RHEA:10748"/>
        <dbReference type="ChEBI" id="CHEBI:15377"/>
        <dbReference type="ChEBI" id="CHEBI:15378"/>
        <dbReference type="ChEBI" id="CHEBI:16526"/>
        <dbReference type="ChEBI" id="CHEBI:17544"/>
        <dbReference type="EC" id="4.2.1.1"/>
    </reaction>
</comment>
<dbReference type="SUPFAM" id="SSF53056">
    <property type="entry name" value="beta-carbonic anhydrase, cab"/>
    <property type="match status" value="1"/>
</dbReference>
<dbReference type="KEGG" id="salq:SYNTR_1925"/>
<sequence>MSNAGAKVDAKKVLDNLKDGILSFEKSFPLEEFKKGDFKHNPSVTLLNCADARMPANMFGQLFNNVFVIENIGNQVRTNEGSVLYGLLHLRTPLLVITGHTDCGAIKASQTNFVDLEFALRNELSIVKQSIEEGTSKSSFEFSSDAAVKATELAEFNVDSQVNYLMKNEAVANLINNNELLILGLMVDLHNIYDNGHGKIYTINANGENNADVLKTYANLGTFADQAKRLTKV</sequence>
<feature type="binding site" evidence="7">
    <location>
        <position position="49"/>
    </location>
    <ligand>
        <name>Zn(2+)</name>
        <dbReference type="ChEBI" id="CHEBI:29105"/>
    </ligand>
</feature>
<evidence type="ECO:0000256" key="1">
    <source>
        <dbReference type="ARBA" id="ARBA00006217"/>
    </source>
</evidence>
<evidence type="ECO:0000256" key="4">
    <source>
        <dbReference type="ARBA" id="ARBA00022833"/>
    </source>
</evidence>
<evidence type="ECO:0000256" key="7">
    <source>
        <dbReference type="PIRSR" id="PIRSR601765-1"/>
    </source>
</evidence>
<organism evidence="8 9">
    <name type="scientific">Candidatus Syntrophocurvum alkaliphilum</name>
    <dbReference type="NCBI Taxonomy" id="2293317"/>
    <lineage>
        <taxon>Bacteria</taxon>
        <taxon>Bacillati</taxon>
        <taxon>Bacillota</taxon>
        <taxon>Clostridia</taxon>
        <taxon>Eubacteriales</taxon>
        <taxon>Syntrophomonadaceae</taxon>
        <taxon>Candidatus Syntrophocurvum</taxon>
    </lineage>
</organism>
<dbReference type="SMART" id="SM00947">
    <property type="entry name" value="Pro_CA"/>
    <property type="match status" value="1"/>
</dbReference>
<evidence type="ECO:0000313" key="8">
    <source>
        <dbReference type="EMBL" id="QGU00519.1"/>
    </source>
</evidence>
<comment type="cofactor">
    <cofactor evidence="7">
        <name>Zn(2+)</name>
        <dbReference type="ChEBI" id="CHEBI:29105"/>
    </cofactor>
    <text evidence="7">Binds 1 zinc ion per subunit.</text>
</comment>
<dbReference type="RefSeq" id="WP_156204294.1">
    <property type="nucleotide sequence ID" value="NZ_CP046457.1"/>
</dbReference>
<dbReference type="PANTHER" id="PTHR11002">
    <property type="entry name" value="CARBONIC ANHYDRASE"/>
    <property type="match status" value="1"/>
</dbReference>
<dbReference type="GO" id="GO:0004089">
    <property type="term" value="F:carbonate dehydratase activity"/>
    <property type="evidence" value="ECO:0007669"/>
    <property type="project" value="UniProtKB-EC"/>
</dbReference>
<dbReference type="GO" id="GO:0008270">
    <property type="term" value="F:zinc ion binding"/>
    <property type="evidence" value="ECO:0007669"/>
    <property type="project" value="InterPro"/>
</dbReference>
<accession>A0A6I6DIK0</accession>
<evidence type="ECO:0000256" key="3">
    <source>
        <dbReference type="ARBA" id="ARBA00022723"/>
    </source>
</evidence>
<proteinExistence type="inferred from homology"/>
<dbReference type="AlphaFoldDB" id="A0A6I6DIK0"/>
<evidence type="ECO:0000256" key="5">
    <source>
        <dbReference type="ARBA" id="ARBA00023239"/>
    </source>
</evidence>
<feature type="binding site" evidence="7">
    <location>
        <position position="51"/>
    </location>
    <ligand>
        <name>Zn(2+)</name>
        <dbReference type="ChEBI" id="CHEBI:29105"/>
    </ligand>
</feature>
<dbReference type="Proteomes" id="UP000426444">
    <property type="component" value="Chromosome"/>
</dbReference>
<evidence type="ECO:0000313" key="9">
    <source>
        <dbReference type="Proteomes" id="UP000426444"/>
    </source>
</evidence>
<protein>
    <recommendedName>
        <fullName evidence="2">carbonic anhydrase</fullName>
        <ecNumber evidence="2">4.2.1.1</ecNumber>
    </recommendedName>
</protein>
<dbReference type="OrthoDB" id="9769739at2"/>
<dbReference type="Pfam" id="PF00484">
    <property type="entry name" value="Pro_CA"/>
    <property type="match status" value="1"/>
</dbReference>
<keyword evidence="9" id="KW-1185">Reference proteome</keyword>
<reference evidence="9" key="1">
    <citation type="journal article" date="2019" name="Microbiology">
        <title>Complete Genome Sequence of an Uncultured Bacterium of the Candidate Phylum Bipolaricaulota.</title>
        <authorList>
            <person name="Kadnikov V.V."/>
            <person name="Mardanov A.V."/>
            <person name="Beletsky A.V."/>
            <person name="Frank Y.A."/>
            <person name="Karnachuk O.V."/>
            <person name="Ravin N.V."/>
        </authorList>
    </citation>
    <scope>NUCLEOTIDE SEQUENCE [LARGE SCALE GENOMIC DNA]</scope>
</reference>
<dbReference type="InterPro" id="IPR036874">
    <property type="entry name" value="Carbonic_anhydrase_sf"/>
</dbReference>
<dbReference type="Gene3D" id="3.40.1050.10">
    <property type="entry name" value="Carbonic anhydrase"/>
    <property type="match status" value="1"/>
</dbReference>
<name>A0A6I6DIK0_9FIRM</name>
<keyword evidence="4 7" id="KW-0862">Zinc</keyword>
<dbReference type="EMBL" id="CP046457">
    <property type="protein sequence ID" value="QGU00519.1"/>
    <property type="molecule type" value="Genomic_DNA"/>
</dbReference>
<dbReference type="PANTHER" id="PTHR11002:SF76">
    <property type="entry name" value="CARBONIC ANHYDRASE"/>
    <property type="match status" value="1"/>
</dbReference>
<comment type="similarity">
    <text evidence="1">Belongs to the beta-class carbonic anhydrase family.</text>
</comment>
<feature type="binding site" evidence="7">
    <location>
        <position position="103"/>
    </location>
    <ligand>
        <name>Zn(2+)</name>
        <dbReference type="ChEBI" id="CHEBI:29105"/>
    </ligand>
</feature>
<keyword evidence="5 8" id="KW-0456">Lyase</keyword>
<dbReference type="InterPro" id="IPR001765">
    <property type="entry name" value="Carbonic_anhydrase"/>
</dbReference>
<gene>
    <name evidence="8" type="ORF">SYNTR_1925</name>
</gene>